<dbReference type="CDD" id="cd17039">
    <property type="entry name" value="Ubl_ubiquitin_like"/>
    <property type="match status" value="1"/>
</dbReference>
<dbReference type="Gene3D" id="3.10.20.90">
    <property type="entry name" value="Phosphatidylinositol 3-kinase Catalytic Subunit, Chain A, domain 1"/>
    <property type="match status" value="1"/>
</dbReference>
<dbReference type="CDD" id="cd20357">
    <property type="entry name" value="Rcat_RBR_parkin"/>
    <property type="match status" value="1"/>
</dbReference>
<dbReference type="InterPro" id="IPR044066">
    <property type="entry name" value="TRIAD_supradom"/>
</dbReference>
<dbReference type="InterPro" id="IPR054694">
    <property type="entry name" value="Parkin-like_IBR"/>
</dbReference>
<keyword evidence="7" id="KW-0597">Phosphoprotein</keyword>
<comment type="subunit">
    <text evidence="19">Forms an E3 ubiquitin ligase complex.</text>
</comment>
<dbReference type="Pfam" id="PF00240">
    <property type="entry name" value="ubiquitin"/>
    <property type="match status" value="1"/>
</dbReference>
<dbReference type="Proteomes" id="UP000887575">
    <property type="component" value="Unassembled WGS sequence"/>
</dbReference>
<keyword evidence="8" id="KW-0808">Transferase</keyword>
<dbReference type="Gene3D" id="1.20.120.1750">
    <property type="match status" value="1"/>
</dbReference>
<keyword evidence="13 19" id="KW-0862">Zinc</keyword>
<evidence type="ECO:0000256" key="10">
    <source>
        <dbReference type="ARBA" id="ARBA00022737"/>
    </source>
</evidence>
<dbReference type="InterPro" id="IPR029071">
    <property type="entry name" value="Ubiquitin-like_domsf"/>
</dbReference>
<dbReference type="PRINTS" id="PR01475">
    <property type="entry name" value="PARKIN"/>
</dbReference>
<keyword evidence="15 19" id="KW-0072">Autophagy</keyword>
<dbReference type="PROSITE" id="PS50053">
    <property type="entry name" value="UBIQUITIN_2"/>
    <property type="match status" value="1"/>
</dbReference>
<dbReference type="Pfam" id="PF22605">
    <property type="entry name" value="IBR_2"/>
    <property type="match status" value="1"/>
</dbReference>
<reference evidence="24" key="1">
    <citation type="submission" date="2024-02" db="UniProtKB">
        <authorList>
            <consortium name="WormBaseParasite"/>
        </authorList>
    </citation>
    <scope>IDENTIFICATION</scope>
</reference>
<evidence type="ECO:0000313" key="23">
    <source>
        <dbReference type="Proteomes" id="UP000887575"/>
    </source>
</evidence>
<dbReference type="PIRSF" id="PIRSF037880">
    <property type="entry name" value="Parkin"/>
    <property type="match status" value="1"/>
</dbReference>
<comment type="similarity">
    <text evidence="17 19">Belongs to the RBR family. Parkin subfamily.</text>
</comment>
<feature type="domain" description="Ubiquitin-like" evidence="21">
    <location>
        <begin position="3"/>
        <end position="81"/>
    </location>
</feature>
<feature type="active site" evidence="20">
    <location>
        <position position="359"/>
    </location>
</feature>
<dbReference type="PROSITE" id="PS51873">
    <property type="entry name" value="TRIAD"/>
    <property type="match status" value="1"/>
</dbReference>
<evidence type="ECO:0000256" key="9">
    <source>
        <dbReference type="ARBA" id="ARBA00022723"/>
    </source>
</evidence>
<dbReference type="Pfam" id="PF17978">
    <property type="entry name" value="zf-RING_14"/>
    <property type="match status" value="1"/>
</dbReference>
<keyword evidence="23" id="KW-1185">Reference proteome</keyword>
<evidence type="ECO:0000256" key="6">
    <source>
        <dbReference type="ARBA" id="ARBA00022490"/>
    </source>
</evidence>
<evidence type="ECO:0000256" key="13">
    <source>
        <dbReference type="ARBA" id="ARBA00022833"/>
    </source>
</evidence>
<evidence type="ECO:0000256" key="1">
    <source>
        <dbReference type="ARBA" id="ARBA00001798"/>
    </source>
</evidence>
<evidence type="ECO:0000256" key="14">
    <source>
        <dbReference type="ARBA" id="ARBA00022843"/>
    </source>
</evidence>
<dbReference type="PANTHER" id="PTHR11685">
    <property type="entry name" value="RBR FAMILY RING FINGER AND IBR DOMAIN-CONTAINING"/>
    <property type="match status" value="1"/>
</dbReference>
<comment type="catalytic activity">
    <reaction evidence="1 19">
        <text>[E2 ubiquitin-conjugating enzyme]-S-ubiquitinyl-L-cysteine + [acceptor protein]-L-lysine = [E2 ubiquitin-conjugating enzyme]-L-cysteine + [acceptor protein]-N(6)-ubiquitinyl-L-lysine.</text>
        <dbReference type="EC" id="2.3.2.31"/>
    </reaction>
</comment>
<proteinExistence type="inferred from homology"/>
<evidence type="ECO:0000256" key="12">
    <source>
        <dbReference type="ARBA" id="ARBA00022786"/>
    </source>
</evidence>
<keyword evidence="12 19" id="KW-0833">Ubl conjugation pathway</keyword>
<dbReference type="SMART" id="SM00213">
    <property type="entry name" value="UBQ"/>
    <property type="match status" value="1"/>
</dbReference>
<protein>
    <recommendedName>
        <fullName evidence="18 19">E3 ubiquitin-protein ligase parkin</fullName>
        <ecNumber evidence="5 19">2.3.2.31</ecNumber>
    </recommendedName>
</protein>
<dbReference type="GO" id="GO:0016567">
    <property type="term" value="P:protein ubiquitination"/>
    <property type="evidence" value="ECO:0007669"/>
    <property type="project" value="UniProtKB-UniRule"/>
</dbReference>
<dbReference type="InterPro" id="IPR002867">
    <property type="entry name" value="IBR_dom"/>
</dbReference>
<dbReference type="InterPro" id="IPR047536">
    <property type="entry name" value="Rcat_RBR_parkin"/>
</dbReference>
<evidence type="ECO:0000256" key="8">
    <source>
        <dbReference type="ARBA" id="ARBA00022679"/>
    </source>
</evidence>
<evidence type="ECO:0000256" key="11">
    <source>
        <dbReference type="ARBA" id="ARBA00022771"/>
    </source>
</evidence>
<dbReference type="InterPro" id="IPR013083">
    <property type="entry name" value="Znf_RING/FYVE/PHD"/>
</dbReference>
<accession>A0AAF3E8E9</accession>
<evidence type="ECO:0000256" key="17">
    <source>
        <dbReference type="ARBA" id="ARBA00029442"/>
    </source>
</evidence>
<dbReference type="GO" id="GO:0061630">
    <property type="term" value="F:ubiquitin protein ligase activity"/>
    <property type="evidence" value="ECO:0007669"/>
    <property type="project" value="UniProtKB-EC"/>
</dbReference>
<evidence type="ECO:0000256" key="2">
    <source>
        <dbReference type="ARBA" id="ARBA00004173"/>
    </source>
</evidence>
<dbReference type="InterPro" id="IPR041170">
    <property type="entry name" value="Znf-RING_14"/>
</dbReference>
<keyword evidence="9 19" id="KW-0479">Metal-binding</keyword>
<dbReference type="Gene3D" id="3.30.40.10">
    <property type="entry name" value="Zinc/RING finger domain, C3HC4 (zinc finger)"/>
    <property type="match status" value="1"/>
</dbReference>
<dbReference type="InterPro" id="IPR031127">
    <property type="entry name" value="E3_UB_ligase_RBR"/>
</dbReference>
<dbReference type="GO" id="GO:0008270">
    <property type="term" value="F:zinc ion binding"/>
    <property type="evidence" value="ECO:0007669"/>
    <property type="project" value="UniProtKB-KW"/>
</dbReference>
<evidence type="ECO:0000256" key="4">
    <source>
        <dbReference type="ARBA" id="ARBA00004906"/>
    </source>
</evidence>
<dbReference type="SUPFAM" id="SSF57850">
    <property type="entry name" value="RING/U-box"/>
    <property type="match status" value="2"/>
</dbReference>
<evidence type="ECO:0000313" key="24">
    <source>
        <dbReference type="WBParaSite" id="MBELARI_LOCUS10188"/>
    </source>
</evidence>
<evidence type="ECO:0000256" key="15">
    <source>
        <dbReference type="ARBA" id="ARBA00023006"/>
    </source>
</evidence>
<dbReference type="Pfam" id="PF17976">
    <property type="entry name" value="zf-RING_12"/>
    <property type="match status" value="1"/>
</dbReference>
<dbReference type="InterPro" id="IPR000626">
    <property type="entry name" value="Ubiquitin-like_dom"/>
</dbReference>
<evidence type="ECO:0000256" key="20">
    <source>
        <dbReference type="PIRSR" id="PIRSR037880-1"/>
    </source>
</evidence>
<evidence type="ECO:0000256" key="18">
    <source>
        <dbReference type="ARBA" id="ARBA00029536"/>
    </source>
</evidence>
<evidence type="ECO:0000256" key="5">
    <source>
        <dbReference type="ARBA" id="ARBA00012251"/>
    </source>
</evidence>
<keyword evidence="10" id="KW-0677">Repeat</keyword>
<evidence type="ECO:0000256" key="16">
    <source>
        <dbReference type="ARBA" id="ARBA00023128"/>
    </source>
</evidence>
<comment type="pathway">
    <text evidence="4 19">Protein modification; protein ubiquitination.</text>
</comment>
<dbReference type="InterPro" id="IPR041565">
    <property type="entry name" value="Parkin_Znf-RING"/>
</dbReference>
<keyword evidence="14 19" id="KW-0832">Ubl conjugation</keyword>
<dbReference type="SUPFAM" id="SSF54236">
    <property type="entry name" value="Ubiquitin-like"/>
    <property type="match status" value="1"/>
</dbReference>
<organism evidence="23 24">
    <name type="scientific">Mesorhabditis belari</name>
    <dbReference type="NCBI Taxonomy" id="2138241"/>
    <lineage>
        <taxon>Eukaryota</taxon>
        <taxon>Metazoa</taxon>
        <taxon>Ecdysozoa</taxon>
        <taxon>Nematoda</taxon>
        <taxon>Chromadorea</taxon>
        <taxon>Rhabditida</taxon>
        <taxon>Rhabditina</taxon>
        <taxon>Rhabditomorpha</taxon>
        <taxon>Rhabditoidea</taxon>
        <taxon>Rhabditidae</taxon>
        <taxon>Mesorhabditinae</taxon>
        <taxon>Mesorhabditis</taxon>
    </lineage>
</organism>
<dbReference type="GO" id="GO:0005739">
    <property type="term" value="C:mitochondrion"/>
    <property type="evidence" value="ECO:0007669"/>
    <property type="project" value="UniProtKB-SubCell"/>
</dbReference>
<evidence type="ECO:0000259" key="22">
    <source>
        <dbReference type="PROSITE" id="PS51873"/>
    </source>
</evidence>
<dbReference type="InterPro" id="IPR003977">
    <property type="entry name" value="Parkin"/>
</dbReference>
<dbReference type="GO" id="GO:0000151">
    <property type="term" value="C:ubiquitin ligase complex"/>
    <property type="evidence" value="ECO:0007669"/>
    <property type="project" value="UniProtKB-UniRule"/>
</dbReference>
<dbReference type="GO" id="GO:0009893">
    <property type="term" value="P:positive regulation of metabolic process"/>
    <property type="evidence" value="ECO:0007669"/>
    <property type="project" value="UniProtKB-ARBA"/>
</dbReference>
<keyword evidence="16 19" id="KW-0496">Mitochondrion</keyword>
<dbReference type="EC" id="2.3.2.31" evidence="5 19"/>
<name>A0AAF3E8E9_9BILA</name>
<evidence type="ECO:0000256" key="7">
    <source>
        <dbReference type="ARBA" id="ARBA00022553"/>
    </source>
</evidence>
<feature type="domain" description="RING-type" evidence="22">
    <location>
        <begin position="184"/>
        <end position="390"/>
    </location>
</feature>
<evidence type="ECO:0000256" key="19">
    <source>
        <dbReference type="PIRNR" id="PIRNR037880"/>
    </source>
</evidence>
<keyword evidence="6" id="KW-0963">Cytoplasm</keyword>
<dbReference type="AlphaFoldDB" id="A0AAF3E8E9"/>
<keyword evidence="11" id="KW-0863">Zinc-finger</keyword>
<comment type="subcellular location">
    <subcellularLocation>
        <location evidence="3">Cytoplasm</location>
        <location evidence="3">Cytosol</location>
    </subcellularLocation>
    <subcellularLocation>
        <location evidence="2 19">Mitochondrion</location>
    </subcellularLocation>
</comment>
<evidence type="ECO:0000259" key="21">
    <source>
        <dbReference type="PROSITE" id="PS50053"/>
    </source>
</evidence>
<dbReference type="GO" id="GO:0005829">
    <property type="term" value="C:cytosol"/>
    <property type="evidence" value="ECO:0007669"/>
    <property type="project" value="UniProtKB-SubCell"/>
</dbReference>
<dbReference type="GO" id="GO:0006914">
    <property type="term" value="P:autophagy"/>
    <property type="evidence" value="ECO:0007669"/>
    <property type="project" value="UniProtKB-UniRule"/>
</dbReference>
<comment type="function">
    <text evidence="19">Functions within a multiprotein E3 ubiquitin ligase complex, catalyzing the covalent attachment of ubiquitin moieties onto substrate proteins.</text>
</comment>
<dbReference type="SMART" id="SM00647">
    <property type="entry name" value="IBR"/>
    <property type="match status" value="2"/>
</dbReference>
<evidence type="ECO:0000256" key="3">
    <source>
        <dbReference type="ARBA" id="ARBA00004514"/>
    </source>
</evidence>
<dbReference type="WBParaSite" id="MBELARI_LOCUS10188">
    <property type="protein sequence ID" value="MBELARI_LOCUS10188"/>
    <property type="gene ID" value="MBELARI_LOCUS10188"/>
</dbReference>
<sequence length="390" mass="43685">MLVPVNIRDKATGTKRNQILEVSDTATVTNLKEKIAEVINLPKDNIKIVFGGHVLDPNATLGGLLLGPSTSVLALVAETSSSAAQSSKTDAERNPQNIGGFYVYCKQCNDVTRGKLRICCSGCSSPDVIAKQEPTGWIDVLRSNRIPVFCENCDAENLYARFTFKCVPCGEICAALSQTRGNWESAECVICCDAPQFVFDFGCNHPSCKNCFTHYAETQLKEAQFRFRPPFGYTLRCPATECDFCITDVHHFRILGPTQYAEYQRLATEKLIALDESGYFCPFPGCGASFLLDENDLPEVEDDQIDDRIQCIECRRLFCRNCREAVCKCETEDRTNSTINLTTKKCPGCNVSTERNGGCAHMTCTHCHLDWCWICVTPWREDCQWDHWFG</sequence>